<dbReference type="CDD" id="cd23992">
    <property type="entry name" value="PBP_GOBP"/>
    <property type="match status" value="1"/>
</dbReference>
<dbReference type="EMBL" id="MH026102">
    <property type="protein sequence ID" value="AVR54526.1"/>
    <property type="molecule type" value="mRNA"/>
</dbReference>
<comment type="similarity">
    <text evidence="2">Belongs to the PBP/GOBP family.</text>
</comment>
<reference evidence="6" key="1">
    <citation type="journal article" date="2018" name="Front. Physiol.">
        <title>Silencing the Odorant Binding Protein RferOBP1768 Reduces the Strong Preference of Palm Weevil for the Major Aggregation Pheromone Compound Ferrugineol.</title>
        <authorList>
            <person name="Antony B."/>
            <person name="Johny J."/>
            <person name="Aldosari S.A."/>
        </authorList>
    </citation>
    <scope>NUCLEOTIDE SEQUENCE</scope>
</reference>
<reference evidence="7" key="2">
    <citation type="submission" date="2020-08" db="EMBL/GenBank/DDBJ databases">
        <title>Genome sequencing and assembly of the red palm weevil Rhynchophorus ferrugineus.</title>
        <authorList>
            <person name="Dias G.B."/>
            <person name="Bergman C.M."/>
            <person name="Manee M."/>
        </authorList>
    </citation>
    <scope>NUCLEOTIDE SEQUENCE</scope>
    <source>
        <strain evidence="7">AA-2017</strain>
        <tissue evidence="7">Whole larva</tissue>
    </source>
</reference>
<dbReference type="GO" id="GO:0005615">
    <property type="term" value="C:extracellular space"/>
    <property type="evidence" value="ECO:0007669"/>
    <property type="project" value="TreeGrafter"/>
</dbReference>
<dbReference type="PANTHER" id="PTHR11857">
    <property type="entry name" value="ODORANT BINDING PROTEIN-RELATED"/>
    <property type="match status" value="1"/>
</dbReference>
<evidence type="ECO:0000256" key="3">
    <source>
        <dbReference type="ARBA" id="ARBA00022525"/>
    </source>
</evidence>
<dbReference type="GO" id="GO:0007608">
    <property type="term" value="P:sensory perception of smell"/>
    <property type="evidence" value="ECO:0007669"/>
    <property type="project" value="TreeGrafter"/>
</dbReference>
<name>A0A2R3ZV82_RHYFE</name>
<dbReference type="SUPFAM" id="SSF47565">
    <property type="entry name" value="Insect pheromone/odorant-binding proteins"/>
    <property type="match status" value="1"/>
</dbReference>
<proteinExistence type="evidence at transcript level"/>
<feature type="signal peptide" evidence="5">
    <location>
        <begin position="1"/>
        <end position="19"/>
    </location>
</feature>
<dbReference type="Pfam" id="PF01395">
    <property type="entry name" value="PBP_GOBP"/>
    <property type="match status" value="1"/>
</dbReference>
<protein>
    <submittedName>
        <fullName evidence="6">Odorant binding protein OBP1768</fullName>
    </submittedName>
</protein>
<evidence type="ECO:0000313" key="7">
    <source>
        <dbReference type="EMBL" id="KAF7286794.1"/>
    </source>
</evidence>
<evidence type="ECO:0000256" key="5">
    <source>
        <dbReference type="SAM" id="SignalP"/>
    </source>
</evidence>
<dbReference type="GO" id="GO:0005549">
    <property type="term" value="F:odorant binding"/>
    <property type="evidence" value="ECO:0007669"/>
    <property type="project" value="InterPro"/>
</dbReference>
<keyword evidence="8" id="KW-1185">Reference proteome</keyword>
<comment type="subcellular location">
    <subcellularLocation>
        <location evidence="1">Secreted</location>
    </subcellularLocation>
</comment>
<keyword evidence="3" id="KW-0964">Secreted</keyword>
<dbReference type="OrthoDB" id="6693014at2759"/>
<accession>A0A2R3ZV82</accession>
<gene>
    <name evidence="7" type="ORF">GWI33_004199</name>
</gene>
<evidence type="ECO:0000313" key="8">
    <source>
        <dbReference type="Proteomes" id="UP000625711"/>
    </source>
</evidence>
<dbReference type="SMART" id="SM00708">
    <property type="entry name" value="PhBP"/>
    <property type="match status" value="1"/>
</dbReference>
<organism evidence="6">
    <name type="scientific">Rhynchophorus ferrugineus</name>
    <name type="common">Red palm weevil</name>
    <name type="synonym">Curculio ferrugineus</name>
    <dbReference type="NCBI Taxonomy" id="354439"/>
    <lineage>
        <taxon>Eukaryota</taxon>
        <taxon>Metazoa</taxon>
        <taxon>Ecdysozoa</taxon>
        <taxon>Arthropoda</taxon>
        <taxon>Hexapoda</taxon>
        <taxon>Insecta</taxon>
        <taxon>Pterygota</taxon>
        <taxon>Neoptera</taxon>
        <taxon>Endopterygota</taxon>
        <taxon>Coleoptera</taxon>
        <taxon>Polyphaga</taxon>
        <taxon>Cucujiformia</taxon>
        <taxon>Curculionidae</taxon>
        <taxon>Dryophthorinae</taxon>
        <taxon>Rhynchophorus</taxon>
    </lineage>
</organism>
<dbReference type="EMBL" id="JAACXV010000021">
    <property type="protein sequence ID" value="KAF7286794.1"/>
    <property type="molecule type" value="Genomic_DNA"/>
</dbReference>
<dbReference type="InterPro" id="IPR006170">
    <property type="entry name" value="PBP/GOBP"/>
</dbReference>
<evidence type="ECO:0000313" key="6">
    <source>
        <dbReference type="EMBL" id="AVR54526.1"/>
    </source>
</evidence>
<feature type="chain" id="PRO_5036047513" evidence="5">
    <location>
        <begin position="20"/>
        <end position="132"/>
    </location>
</feature>
<evidence type="ECO:0000256" key="4">
    <source>
        <dbReference type="ARBA" id="ARBA00022729"/>
    </source>
</evidence>
<dbReference type="Gene3D" id="1.10.238.20">
    <property type="entry name" value="Pheromone/general odorant binding protein domain"/>
    <property type="match status" value="1"/>
</dbReference>
<evidence type="ECO:0000256" key="1">
    <source>
        <dbReference type="ARBA" id="ARBA00004613"/>
    </source>
</evidence>
<keyword evidence="4 5" id="KW-0732">Signal</keyword>
<dbReference type="Proteomes" id="UP000625711">
    <property type="component" value="Unassembled WGS sequence"/>
</dbReference>
<evidence type="ECO:0000256" key="2">
    <source>
        <dbReference type="ARBA" id="ARBA00008098"/>
    </source>
</evidence>
<dbReference type="AlphaFoldDB" id="A0A2R3ZV82"/>
<dbReference type="InterPro" id="IPR036728">
    <property type="entry name" value="PBP_GOBP_sf"/>
</dbReference>
<dbReference type="PANTHER" id="PTHR11857:SF43">
    <property type="entry name" value="GEO07291P1-RELATED"/>
    <property type="match status" value="1"/>
</dbReference>
<sequence>MCRFTAILLISLACGLIYGGMTPEQRTRFFNFQNECMQETGATDEMVLKAFAGELTDSPVFKDHLVCVGMKGGVIDEQGNFHKDVMKKGIMLFVDDEGKVDAMLDKCYTHYDTQQDTAFNMMKCMFKEHFGA</sequence>